<dbReference type="UniPathway" id="UPA00049">
    <property type="reaction ID" value="UER00062"/>
</dbReference>
<keyword evidence="7 18" id="KW-0032">Aminotransferase</keyword>
<evidence type="ECO:0000256" key="9">
    <source>
        <dbReference type="ARBA" id="ARBA00022679"/>
    </source>
</evidence>
<evidence type="ECO:0000256" key="8">
    <source>
        <dbReference type="ARBA" id="ARBA00022605"/>
    </source>
</evidence>
<dbReference type="PANTHER" id="PTHR11825:SF44">
    <property type="entry name" value="BRANCHED-CHAIN-AMINO-ACID AMINOTRANSFERASE"/>
    <property type="match status" value="1"/>
</dbReference>
<dbReference type="GO" id="GO:0009099">
    <property type="term" value="P:L-valine biosynthetic process"/>
    <property type="evidence" value="ECO:0007669"/>
    <property type="project" value="UniProtKB-UniPathway"/>
</dbReference>
<evidence type="ECO:0000256" key="1">
    <source>
        <dbReference type="ARBA" id="ARBA00001933"/>
    </source>
</evidence>
<evidence type="ECO:0000256" key="17">
    <source>
        <dbReference type="RuleBase" id="RU004516"/>
    </source>
</evidence>
<dbReference type="PANTHER" id="PTHR11825">
    <property type="entry name" value="SUBGROUP IIII AMINOTRANSFERASE"/>
    <property type="match status" value="1"/>
</dbReference>
<dbReference type="UniPathway" id="UPA00047">
    <property type="reaction ID" value="UER00058"/>
</dbReference>
<comment type="catalytic activity">
    <reaction evidence="13 18">
        <text>L-isoleucine + 2-oxoglutarate = (S)-3-methyl-2-oxopentanoate + L-glutamate</text>
        <dbReference type="Rhea" id="RHEA:24801"/>
        <dbReference type="ChEBI" id="CHEBI:16810"/>
        <dbReference type="ChEBI" id="CHEBI:29985"/>
        <dbReference type="ChEBI" id="CHEBI:35146"/>
        <dbReference type="ChEBI" id="CHEBI:58045"/>
        <dbReference type="EC" id="2.6.1.42"/>
    </reaction>
</comment>
<dbReference type="PIRSF" id="PIRSF006468">
    <property type="entry name" value="BCAT1"/>
    <property type="match status" value="1"/>
</dbReference>
<sequence length="357" mass="39283">MEIKKNLLPADKLQPKPKDENALGFGRIFADHLFAMDYEEGKGWINARIDPYGPIALDPAALVLHYGQEVFEGMKAYYGKDGGVYLFRPEANIKRMANSCARLCMPAPDKDIFLEGLMELLRTEKGWIPKAPGTSLYIRPNMIATEAALGVKVSDNYLFYIMVGPVGAYYPEGFAPTKIYVEEKYVRAAPGGLGEAKTAANYAASLFAGEKAHEEGYTQVLWLDACDKKTIEEVGTSNMFFVIDGEVTTAPLDGTILPGITRDSAITLCKHWNIPVSERKITIDEVIKAQEDGRLDEAFGSGTAAVISPVGSFTYRGQEIPVGKGETGDISRRLYDEITGIQWGERPDPFGWVTKVC</sequence>
<comment type="pathway">
    <text evidence="5">Amino-acid biosynthesis; L-leucine biosynthesis; L-leucine from 3-methyl-2-oxobutanoate: step 4/4.</text>
</comment>
<evidence type="ECO:0000313" key="19">
    <source>
        <dbReference type="EMBL" id="KIX11892.1"/>
    </source>
</evidence>
<comment type="similarity">
    <text evidence="6 16">Belongs to the class-IV pyridoxal-phosphate-dependent aminotransferase family.</text>
</comment>
<gene>
    <name evidence="19" type="ORF">X474_21990</name>
</gene>
<keyword evidence="20" id="KW-1185">Reference proteome</keyword>
<keyword evidence="10 17" id="KW-0663">Pyridoxal phosphate</keyword>
<dbReference type="CDD" id="cd01557">
    <property type="entry name" value="BCAT_beta_family"/>
    <property type="match status" value="1"/>
</dbReference>
<dbReference type="EMBL" id="AZAC01000038">
    <property type="protein sequence ID" value="KIX11892.1"/>
    <property type="molecule type" value="Genomic_DNA"/>
</dbReference>
<comment type="catalytic activity">
    <reaction evidence="14 18">
        <text>L-leucine + 2-oxoglutarate = 4-methyl-2-oxopentanoate + L-glutamate</text>
        <dbReference type="Rhea" id="RHEA:18321"/>
        <dbReference type="ChEBI" id="CHEBI:16810"/>
        <dbReference type="ChEBI" id="CHEBI:17865"/>
        <dbReference type="ChEBI" id="CHEBI:29985"/>
        <dbReference type="ChEBI" id="CHEBI:57427"/>
        <dbReference type="EC" id="2.6.1.42"/>
    </reaction>
</comment>
<comment type="caution">
    <text evidence="19">The sequence shown here is derived from an EMBL/GenBank/DDBJ whole genome shotgun (WGS) entry which is preliminary data.</text>
</comment>
<comment type="function">
    <text evidence="2">Acts on leucine, isoleucine and valine.</text>
</comment>
<dbReference type="InterPro" id="IPR001544">
    <property type="entry name" value="Aminotrans_IV"/>
</dbReference>
<dbReference type="Gene3D" id="3.20.10.10">
    <property type="entry name" value="D-amino Acid Aminotransferase, subunit A, domain 2"/>
    <property type="match status" value="1"/>
</dbReference>
<dbReference type="UniPathway" id="UPA00048">
    <property type="reaction ID" value="UER00073"/>
</dbReference>
<accession>A0A0D2GAI5</accession>
<evidence type="ECO:0000256" key="13">
    <source>
        <dbReference type="ARBA" id="ARBA00048798"/>
    </source>
</evidence>
<evidence type="ECO:0000256" key="6">
    <source>
        <dbReference type="ARBA" id="ARBA00009320"/>
    </source>
</evidence>
<dbReference type="RefSeq" id="WP_044351382.1">
    <property type="nucleotide sequence ID" value="NZ_AZAC01000038.1"/>
</dbReference>
<organism evidence="19 20">
    <name type="scientific">Dethiosulfatarculus sandiegensis</name>
    <dbReference type="NCBI Taxonomy" id="1429043"/>
    <lineage>
        <taxon>Bacteria</taxon>
        <taxon>Pseudomonadati</taxon>
        <taxon>Thermodesulfobacteriota</taxon>
        <taxon>Desulfarculia</taxon>
        <taxon>Desulfarculales</taxon>
        <taxon>Desulfarculaceae</taxon>
        <taxon>Dethiosulfatarculus</taxon>
    </lineage>
</organism>
<evidence type="ECO:0000256" key="4">
    <source>
        <dbReference type="ARBA" id="ARBA00004931"/>
    </source>
</evidence>
<keyword evidence="8 18" id="KW-0028">Amino-acid biosynthesis</keyword>
<reference evidence="19 20" key="1">
    <citation type="submission" date="2013-11" db="EMBL/GenBank/DDBJ databases">
        <title>Metagenomic analysis of a methanogenic consortium involved in long chain n-alkane degradation.</title>
        <authorList>
            <person name="Davidova I.A."/>
            <person name="Callaghan A.V."/>
            <person name="Wawrik B."/>
            <person name="Pruitt S."/>
            <person name="Marks C."/>
            <person name="Duncan K.E."/>
            <person name="Suflita J.M."/>
        </authorList>
    </citation>
    <scope>NUCLEOTIDE SEQUENCE [LARGE SCALE GENOMIC DNA]</scope>
    <source>
        <strain evidence="19 20">SPR</strain>
    </source>
</reference>
<evidence type="ECO:0000256" key="18">
    <source>
        <dbReference type="RuleBase" id="RU004517"/>
    </source>
</evidence>
<dbReference type="InterPro" id="IPR043131">
    <property type="entry name" value="BCAT-like_N"/>
</dbReference>
<dbReference type="GO" id="GO:0009098">
    <property type="term" value="P:L-leucine biosynthetic process"/>
    <property type="evidence" value="ECO:0007669"/>
    <property type="project" value="UniProtKB-UniPathway"/>
</dbReference>
<dbReference type="NCBIfam" id="NF009897">
    <property type="entry name" value="PRK13357.1"/>
    <property type="match status" value="1"/>
</dbReference>
<dbReference type="InterPro" id="IPR033939">
    <property type="entry name" value="BCAT_family"/>
</dbReference>
<evidence type="ECO:0000256" key="15">
    <source>
        <dbReference type="PIRSR" id="PIRSR006468-1"/>
    </source>
</evidence>
<comment type="pathway">
    <text evidence="4">Amino-acid biosynthesis; L-valine biosynthesis; L-valine from pyruvate: step 4/4.</text>
</comment>
<dbReference type="OrthoDB" id="9804984at2"/>
<dbReference type="Pfam" id="PF01063">
    <property type="entry name" value="Aminotran_4"/>
    <property type="match status" value="1"/>
</dbReference>
<dbReference type="PATRIC" id="fig|1429043.3.peg.4663"/>
<dbReference type="GO" id="GO:0052656">
    <property type="term" value="F:L-isoleucine-2-oxoglutarate transaminase activity"/>
    <property type="evidence" value="ECO:0007669"/>
    <property type="project" value="RHEA"/>
</dbReference>
<evidence type="ECO:0000256" key="14">
    <source>
        <dbReference type="ARBA" id="ARBA00049229"/>
    </source>
</evidence>
<keyword evidence="9 18" id="KW-0808">Transferase</keyword>
<evidence type="ECO:0000256" key="7">
    <source>
        <dbReference type="ARBA" id="ARBA00022576"/>
    </source>
</evidence>
<dbReference type="InterPro" id="IPR005786">
    <property type="entry name" value="B_amino_transII"/>
</dbReference>
<dbReference type="NCBIfam" id="TIGR01123">
    <property type="entry name" value="ilvE_II"/>
    <property type="match status" value="1"/>
</dbReference>
<evidence type="ECO:0000256" key="5">
    <source>
        <dbReference type="ARBA" id="ARBA00005072"/>
    </source>
</evidence>
<dbReference type="PROSITE" id="PS00770">
    <property type="entry name" value="AA_TRANSFER_CLASS_4"/>
    <property type="match status" value="1"/>
</dbReference>
<dbReference type="GO" id="GO:0009097">
    <property type="term" value="P:isoleucine biosynthetic process"/>
    <property type="evidence" value="ECO:0007669"/>
    <property type="project" value="UniProtKB-UniPathway"/>
</dbReference>
<name>A0A0D2GAI5_9BACT</name>
<dbReference type="InterPro" id="IPR018300">
    <property type="entry name" value="Aminotrans_IV_CS"/>
</dbReference>
<dbReference type="InterPro" id="IPR036038">
    <property type="entry name" value="Aminotransferase-like"/>
</dbReference>
<proteinExistence type="inferred from homology"/>
<dbReference type="AlphaFoldDB" id="A0A0D2GAI5"/>
<dbReference type="STRING" id="1429043.X474_21990"/>
<evidence type="ECO:0000256" key="10">
    <source>
        <dbReference type="ARBA" id="ARBA00022898"/>
    </source>
</evidence>
<evidence type="ECO:0000313" key="20">
    <source>
        <dbReference type="Proteomes" id="UP000032233"/>
    </source>
</evidence>
<comment type="catalytic activity">
    <reaction evidence="12 18">
        <text>L-valine + 2-oxoglutarate = 3-methyl-2-oxobutanoate + L-glutamate</text>
        <dbReference type="Rhea" id="RHEA:24813"/>
        <dbReference type="ChEBI" id="CHEBI:11851"/>
        <dbReference type="ChEBI" id="CHEBI:16810"/>
        <dbReference type="ChEBI" id="CHEBI:29985"/>
        <dbReference type="ChEBI" id="CHEBI:57762"/>
        <dbReference type="EC" id="2.6.1.42"/>
    </reaction>
</comment>
<dbReference type="EC" id="2.6.1.42" evidence="18"/>
<comment type="cofactor">
    <cofactor evidence="1 17">
        <name>pyridoxal 5'-phosphate</name>
        <dbReference type="ChEBI" id="CHEBI:597326"/>
    </cofactor>
</comment>
<evidence type="ECO:0000256" key="11">
    <source>
        <dbReference type="ARBA" id="ARBA00023304"/>
    </source>
</evidence>
<comment type="pathway">
    <text evidence="3">Amino-acid biosynthesis; L-isoleucine biosynthesis; L-isoleucine from 2-oxobutanoate: step 4/4.</text>
</comment>
<evidence type="ECO:0000256" key="16">
    <source>
        <dbReference type="RuleBase" id="RU004106"/>
    </source>
</evidence>
<feature type="modified residue" description="N6-(pyridoxal phosphate)lysine" evidence="15">
    <location>
        <position position="197"/>
    </location>
</feature>
<keyword evidence="11 18" id="KW-0100">Branched-chain amino acid biosynthesis</keyword>
<dbReference type="SUPFAM" id="SSF56752">
    <property type="entry name" value="D-aminoacid aminotransferase-like PLP-dependent enzymes"/>
    <property type="match status" value="1"/>
</dbReference>
<dbReference type="Gene3D" id="3.30.470.10">
    <property type="match status" value="1"/>
</dbReference>
<evidence type="ECO:0000256" key="3">
    <source>
        <dbReference type="ARBA" id="ARBA00004824"/>
    </source>
</evidence>
<dbReference type="InParanoid" id="A0A0D2GAI5"/>
<dbReference type="GO" id="GO:0052654">
    <property type="term" value="F:L-leucine-2-oxoglutarate transaminase activity"/>
    <property type="evidence" value="ECO:0007669"/>
    <property type="project" value="RHEA"/>
</dbReference>
<dbReference type="InterPro" id="IPR043132">
    <property type="entry name" value="BCAT-like_C"/>
</dbReference>
<dbReference type="Proteomes" id="UP000032233">
    <property type="component" value="Unassembled WGS sequence"/>
</dbReference>
<dbReference type="GO" id="GO:0052655">
    <property type="term" value="F:L-valine-2-oxoglutarate transaminase activity"/>
    <property type="evidence" value="ECO:0007669"/>
    <property type="project" value="RHEA"/>
</dbReference>
<evidence type="ECO:0000256" key="2">
    <source>
        <dbReference type="ARBA" id="ARBA00003109"/>
    </source>
</evidence>
<evidence type="ECO:0000256" key="12">
    <source>
        <dbReference type="ARBA" id="ARBA00048212"/>
    </source>
</evidence>
<protein>
    <recommendedName>
        <fullName evidence="18">Branched-chain-amino-acid aminotransferase</fullName>
        <ecNumber evidence="18">2.6.1.42</ecNumber>
    </recommendedName>
</protein>